<proteinExistence type="predicted"/>
<name>A0A7W7SQ92_9ACTN</name>
<comment type="caution">
    <text evidence="1">The sequence shown here is derived from an EMBL/GenBank/DDBJ whole genome shotgun (WGS) entry which is preliminary data.</text>
</comment>
<keyword evidence="2" id="KW-1185">Reference proteome</keyword>
<gene>
    <name evidence="1" type="ORF">FHR38_002681</name>
</gene>
<protein>
    <submittedName>
        <fullName evidence="1">Uncharacterized protein</fullName>
    </submittedName>
</protein>
<organism evidence="1 2">
    <name type="scientific">Micromonospora polyrhachis</name>
    <dbReference type="NCBI Taxonomy" id="1282883"/>
    <lineage>
        <taxon>Bacteria</taxon>
        <taxon>Bacillati</taxon>
        <taxon>Actinomycetota</taxon>
        <taxon>Actinomycetes</taxon>
        <taxon>Micromonosporales</taxon>
        <taxon>Micromonosporaceae</taxon>
        <taxon>Micromonospora</taxon>
    </lineage>
</organism>
<evidence type="ECO:0000313" key="2">
    <source>
        <dbReference type="Proteomes" id="UP000578819"/>
    </source>
</evidence>
<accession>A0A7W7SQ92</accession>
<dbReference type="Proteomes" id="UP000578819">
    <property type="component" value="Unassembled WGS sequence"/>
</dbReference>
<dbReference type="RefSeq" id="WP_184534960.1">
    <property type="nucleotide sequence ID" value="NZ_JACHJW010000001.1"/>
</dbReference>
<dbReference type="EMBL" id="JACHJW010000001">
    <property type="protein sequence ID" value="MBB4958948.1"/>
    <property type="molecule type" value="Genomic_DNA"/>
</dbReference>
<reference evidence="1 2" key="1">
    <citation type="submission" date="2020-08" db="EMBL/GenBank/DDBJ databases">
        <title>Sequencing the genomes of 1000 actinobacteria strains.</title>
        <authorList>
            <person name="Klenk H.-P."/>
        </authorList>
    </citation>
    <scope>NUCLEOTIDE SEQUENCE [LARGE SCALE GENOMIC DNA]</scope>
    <source>
        <strain evidence="1 2">DSM 45886</strain>
    </source>
</reference>
<sequence>MGEQWEYHEIQSLVGEFDEVLVDAMPEVRKVVQKGALNIKTDARQRISGHPHAPAYPYSITYDTQVTGNSAVAEIGPDKGKRQGALGNILEYGTLKNAPLPHIKPAADEELPRFERALEDLAAKHWEGR</sequence>
<dbReference type="AlphaFoldDB" id="A0A7W7SQ92"/>
<evidence type="ECO:0000313" key="1">
    <source>
        <dbReference type="EMBL" id="MBB4958948.1"/>
    </source>
</evidence>